<evidence type="ECO:0000313" key="2">
    <source>
        <dbReference type="EMBL" id="KAK2085926.1"/>
    </source>
</evidence>
<feature type="non-terminal residue" evidence="2">
    <location>
        <position position="1"/>
    </location>
</feature>
<name>A0ABQ9TMN0_SAGOE</name>
<accession>A0ABQ9TMN0</accession>
<proteinExistence type="predicted"/>
<sequence>PSPWGSPFYRDRTPRQGGAAPSSLRLQRRPSGRRGCACTETGLPRGRPHTRLALGMFPAPSFRPCP</sequence>
<comment type="caution">
    <text evidence="2">The sequence shown here is derived from an EMBL/GenBank/DDBJ whole genome shotgun (WGS) entry which is preliminary data.</text>
</comment>
<feature type="region of interest" description="Disordered" evidence="1">
    <location>
        <begin position="1"/>
        <end position="66"/>
    </location>
</feature>
<evidence type="ECO:0000256" key="1">
    <source>
        <dbReference type="SAM" id="MobiDB-lite"/>
    </source>
</evidence>
<gene>
    <name evidence="2" type="ORF">P7K49_035351</name>
</gene>
<dbReference type="Proteomes" id="UP001266305">
    <property type="component" value="Unassembled WGS sequence"/>
</dbReference>
<reference evidence="2 3" key="1">
    <citation type="submission" date="2023-05" db="EMBL/GenBank/DDBJ databases">
        <title>B98-5 Cell Line De Novo Hybrid Assembly: An Optical Mapping Approach.</title>
        <authorList>
            <person name="Kananen K."/>
            <person name="Auerbach J.A."/>
            <person name="Kautto E."/>
            <person name="Blachly J.S."/>
        </authorList>
    </citation>
    <scope>NUCLEOTIDE SEQUENCE [LARGE SCALE GENOMIC DNA]</scope>
    <source>
        <strain evidence="2">B95-8</strain>
        <tissue evidence="2">Cell line</tissue>
    </source>
</reference>
<dbReference type="EMBL" id="JASSZA010000020">
    <property type="protein sequence ID" value="KAK2085926.1"/>
    <property type="molecule type" value="Genomic_DNA"/>
</dbReference>
<evidence type="ECO:0000313" key="3">
    <source>
        <dbReference type="Proteomes" id="UP001266305"/>
    </source>
</evidence>
<feature type="non-terminal residue" evidence="2">
    <location>
        <position position="66"/>
    </location>
</feature>
<keyword evidence="3" id="KW-1185">Reference proteome</keyword>
<organism evidence="2 3">
    <name type="scientific">Saguinus oedipus</name>
    <name type="common">Cotton-top tamarin</name>
    <name type="synonym">Oedipomidas oedipus</name>
    <dbReference type="NCBI Taxonomy" id="9490"/>
    <lineage>
        <taxon>Eukaryota</taxon>
        <taxon>Metazoa</taxon>
        <taxon>Chordata</taxon>
        <taxon>Craniata</taxon>
        <taxon>Vertebrata</taxon>
        <taxon>Euteleostomi</taxon>
        <taxon>Mammalia</taxon>
        <taxon>Eutheria</taxon>
        <taxon>Euarchontoglires</taxon>
        <taxon>Primates</taxon>
        <taxon>Haplorrhini</taxon>
        <taxon>Platyrrhini</taxon>
        <taxon>Cebidae</taxon>
        <taxon>Callitrichinae</taxon>
        <taxon>Saguinus</taxon>
    </lineage>
</organism>
<protein>
    <submittedName>
        <fullName evidence="2">Uncharacterized protein</fullName>
    </submittedName>
</protein>